<dbReference type="RefSeq" id="WP_286246987.1">
    <property type="nucleotide sequence ID" value="NZ_AP018448.1"/>
</dbReference>
<reference evidence="2 3" key="2">
    <citation type="journal article" date="2023" name="ChemBioChem">
        <title>Acyltransferase Domain Exchange between Two Independent Type I Polyketide Synthases in the Same Producer Strain of Macrolide Antibiotics.</title>
        <authorList>
            <person name="Kudo F."/>
            <person name="Kishikawa K."/>
            <person name="Tsuboi K."/>
            <person name="Kido T."/>
            <person name="Usui T."/>
            <person name="Hashimoto J."/>
            <person name="Shin-Ya K."/>
            <person name="Miyanaga A."/>
            <person name="Eguchi T."/>
        </authorList>
    </citation>
    <scope>NUCLEOTIDE SEQUENCE [LARGE SCALE GENOMIC DNA]</scope>
    <source>
        <strain evidence="2 3">A-8890</strain>
    </source>
</reference>
<dbReference type="EMBL" id="AP018448">
    <property type="protein sequence ID" value="BBC29023.1"/>
    <property type="molecule type" value="Genomic_DNA"/>
</dbReference>
<evidence type="ECO:0000259" key="1">
    <source>
        <dbReference type="Pfam" id="PF13808"/>
    </source>
</evidence>
<sequence>MPADASSAIPLALDQLREHLDVGAGEVPGLLERLTQVPDPRDPRGVRHALSVVLALTACAVLTGATSLLAVGEWIEDAPPQVLEGLGVCPDPVLPRRLVPAEATVRRLLTRIDGDALDRAVGGWLADRRPASAGLRGLSVDGKGGARPGREL</sequence>
<keyword evidence="3" id="KW-1185">Reference proteome</keyword>
<dbReference type="Pfam" id="PF13808">
    <property type="entry name" value="DDE_Tnp_1_assoc"/>
    <property type="match status" value="1"/>
</dbReference>
<protein>
    <recommendedName>
        <fullName evidence="1">H repeat-associated protein N-terminal domain-containing protein</fullName>
    </recommendedName>
</protein>
<dbReference type="InterPro" id="IPR032806">
    <property type="entry name" value="YbfD_N"/>
</dbReference>
<proteinExistence type="predicted"/>
<name>A0ABM7F0E6_9ACTN</name>
<reference evidence="2 3" key="1">
    <citation type="journal article" date="2010" name="ChemBioChem">
        <title>Cloning and characterization of the biosynthetic gene cluster of 16-membered macrolide antibiotic FD-891: involvement of a dual functional cytochrome P450 monooxygenase catalyzing epoxidation and hydroxylation.</title>
        <authorList>
            <person name="Kudo F."/>
            <person name="Motegi A."/>
            <person name="Mizoue K."/>
            <person name="Eguchi T."/>
        </authorList>
    </citation>
    <scope>NUCLEOTIDE SEQUENCE [LARGE SCALE GENOMIC DNA]</scope>
    <source>
        <strain evidence="2 3">A-8890</strain>
    </source>
</reference>
<accession>A0ABM7F0E6</accession>
<evidence type="ECO:0000313" key="3">
    <source>
        <dbReference type="Proteomes" id="UP001321542"/>
    </source>
</evidence>
<evidence type="ECO:0000313" key="2">
    <source>
        <dbReference type="EMBL" id="BBC29023.1"/>
    </source>
</evidence>
<organism evidence="2 3">
    <name type="scientific">Streptomyces graminofaciens</name>
    <dbReference type="NCBI Taxonomy" id="68212"/>
    <lineage>
        <taxon>Bacteria</taxon>
        <taxon>Bacillati</taxon>
        <taxon>Actinomycetota</taxon>
        <taxon>Actinomycetes</taxon>
        <taxon>Kitasatosporales</taxon>
        <taxon>Streptomycetaceae</taxon>
        <taxon>Streptomyces</taxon>
    </lineage>
</organism>
<feature type="domain" description="H repeat-associated protein N-terminal" evidence="1">
    <location>
        <begin position="32"/>
        <end position="125"/>
    </location>
</feature>
<gene>
    <name evidence="2" type="ORF">SGFS_003140</name>
</gene>
<dbReference type="Proteomes" id="UP001321542">
    <property type="component" value="Chromosome"/>
</dbReference>